<feature type="active site" description="Proton acceptor" evidence="6">
    <location>
        <position position="219"/>
    </location>
</feature>
<keyword evidence="5" id="KW-0472">Membrane</keyword>
<keyword evidence="11" id="KW-1185">Reference proteome</keyword>
<dbReference type="Proteomes" id="UP001169719">
    <property type="component" value="Unassembled WGS sequence"/>
</dbReference>
<evidence type="ECO:0000256" key="6">
    <source>
        <dbReference type="PROSITE-ProRule" id="PRU01161"/>
    </source>
</evidence>
<evidence type="ECO:0000259" key="8">
    <source>
        <dbReference type="PROSITE" id="PS51635"/>
    </source>
</evidence>
<dbReference type="CDD" id="cd07205">
    <property type="entry name" value="Pat_PNPLA6_PNPLA7_NTE1_like"/>
    <property type="match status" value="1"/>
</dbReference>
<dbReference type="Pfam" id="PF07244">
    <property type="entry name" value="POTRA"/>
    <property type="match status" value="1"/>
</dbReference>
<reference evidence="10" key="1">
    <citation type="submission" date="2024-05" db="EMBL/GenBank/DDBJ databases">
        <title>Genome Sequences of Four Agar- Degrading Marine Bacteria.</title>
        <authorList>
            <person name="Phillips E.K."/>
            <person name="Shaffer J.C."/>
            <person name="Henson M.W."/>
            <person name="Temperton B."/>
            <person name="Thrash C.J."/>
            <person name="Martin M.O."/>
        </authorList>
    </citation>
    <scope>NUCLEOTIDE SEQUENCE</scope>
    <source>
        <strain evidence="10">EKP203</strain>
    </source>
</reference>
<dbReference type="Gene3D" id="3.10.20.310">
    <property type="entry name" value="membrane protein fhac"/>
    <property type="match status" value="1"/>
</dbReference>
<gene>
    <name evidence="10" type="ORF">QWJ08_02565</name>
</gene>
<evidence type="ECO:0000256" key="7">
    <source>
        <dbReference type="SAM" id="SignalP"/>
    </source>
</evidence>
<dbReference type="PANTHER" id="PTHR14226:SF29">
    <property type="entry name" value="NEUROPATHY TARGET ESTERASE SWS"/>
    <property type="match status" value="1"/>
</dbReference>
<keyword evidence="3 6" id="KW-0442">Lipid degradation</keyword>
<name>A0ABT7XWX6_9VIBR</name>
<feature type="domain" description="PNPLA" evidence="8">
    <location>
        <begin position="40"/>
        <end position="232"/>
    </location>
</feature>
<evidence type="ECO:0000256" key="4">
    <source>
        <dbReference type="ARBA" id="ARBA00023098"/>
    </source>
</evidence>
<evidence type="ECO:0000256" key="5">
    <source>
        <dbReference type="ARBA" id="ARBA00023136"/>
    </source>
</evidence>
<dbReference type="Gene3D" id="3.40.1090.10">
    <property type="entry name" value="Cytosolic phospholipase A2 catalytic domain"/>
    <property type="match status" value="2"/>
</dbReference>
<dbReference type="InterPro" id="IPR002641">
    <property type="entry name" value="PNPLA_dom"/>
</dbReference>
<dbReference type="Pfam" id="PF01734">
    <property type="entry name" value="Patatin"/>
    <property type="match status" value="1"/>
</dbReference>
<evidence type="ECO:0000256" key="1">
    <source>
        <dbReference type="ARBA" id="ARBA00004370"/>
    </source>
</evidence>
<feature type="domain" description="POTRA" evidence="9">
    <location>
        <begin position="350"/>
        <end position="421"/>
    </location>
</feature>
<dbReference type="InterPro" id="IPR034746">
    <property type="entry name" value="POTRA"/>
</dbReference>
<dbReference type="PANTHER" id="PTHR14226">
    <property type="entry name" value="NEUROPATHY TARGET ESTERASE/SWISS CHEESE D.MELANOGASTER"/>
    <property type="match status" value="1"/>
</dbReference>
<protein>
    <submittedName>
        <fullName evidence="10">Patatin-like phospholipase family protein</fullName>
    </submittedName>
</protein>
<dbReference type="SUPFAM" id="SSF52151">
    <property type="entry name" value="FabD/lysophospholipase-like"/>
    <property type="match status" value="1"/>
</dbReference>
<feature type="short sequence motif" description="DGA/G" evidence="6">
    <location>
        <begin position="219"/>
        <end position="221"/>
    </location>
</feature>
<keyword evidence="4 6" id="KW-0443">Lipid metabolism</keyword>
<evidence type="ECO:0000256" key="2">
    <source>
        <dbReference type="ARBA" id="ARBA00022801"/>
    </source>
</evidence>
<evidence type="ECO:0000256" key="3">
    <source>
        <dbReference type="ARBA" id="ARBA00022963"/>
    </source>
</evidence>
<feature type="chain" id="PRO_5045408616" evidence="7">
    <location>
        <begin position="24"/>
        <end position="772"/>
    </location>
</feature>
<feature type="short sequence motif" description="GXGXXG" evidence="6">
    <location>
        <begin position="44"/>
        <end position="49"/>
    </location>
</feature>
<accession>A0ABT7XWX6</accession>
<dbReference type="InterPro" id="IPR050301">
    <property type="entry name" value="NTE"/>
</dbReference>
<evidence type="ECO:0000313" key="10">
    <source>
        <dbReference type="EMBL" id="MDN2480279.1"/>
    </source>
</evidence>
<sequence>MLRHFCLTLTAIAAWVSPLVATASEESRVTSEKERPTIALVLAGGGAKGAAHIGVIKALEEMQIPIDIVTGTSMGSFVGGLYATGMSADEIESFIYSVEWNDGYRDRVARSERRVRDKEYEDRYTLNPELGIGFGEFRSPRGLVQGQGMLRILRETTGNVSRLDSFDELAIPYRSVASDIVELEPVVIGDGYLIDAMMASMSVPGALPPYEIDGRLLVDGGVTNNMPVDVAYEMGADVVIAVDISSDYKELDEFTSLFTVADQLSNYMVRRSTREQKALLREGDIYMHPEVGDMQTTEFDRMPSAFDRGYEIAHDNQSALAKLSVSSAEYQEYIDQKQQRRNALDFGHELSVDRIELANSSHYSDKVIEHRLAIEEGGPLTFEELEESVDRLYVLDRFERVTYQYDKREDENVLKVNVEEKRWGPNYLNFRFFLEDDFDTSSQYALGASINFTDLNQHGAELTTNMEMGTDKLLEGNFYTPLSPSLNWFSTSSLRYTDEQRHMPLDFETGEIPEPSLDTIDDFVPISYKKIEAELAVGFQTELWRLMKLGGRYTKGQAEFTTVGSAGKVDFDRIGAFVNFRLDTLDSFSLPTKGYYLSVEYLYSLDNVDPNSAADNANKIENDRVQEFSIQGSAAHSFERHTIVGNFDYGIVENTSGDFPVDPKELGGFLSLSGISRNSMIGNNLLFGSLVYRYRWFDNDFGMFQSPVYLGGSMEYGGVWNDNDLKIKDAPLYVAGSVFAGIDSPIGPIMFAYGRTEENKDSVYLILGTSFK</sequence>
<feature type="short sequence motif" description="GXSXG" evidence="6">
    <location>
        <begin position="71"/>
        <end position="75"/>
    </location>
</feature>
<dbReference type="Gene3D" id="2.40.160.50">
    <property type="entry name" value="membrane protein fhac: a member of the omp85/tpsb transporter family"/>
    <property type="match status" value="1"/>
</dbReference>
<evidence type="ECO:0000313" key="11">
    <source>
        <dbReference type="Proteomes" id="UP001169719"/>
    </source>
</evidence>
<feature type="signal peptide" evidence="7">
    <location>
        <begin position="1"/>
        <end position="23"/>
    </location>
</feature>
<dbReference type="InterPro" id="IPR010827">
    <property type="entry name" value="BamA/TamA_POTRA"/>
</dbReference>
<proteinExistence type="predicted"/>
<keyword evidence="2 6" id="KW-0378">Hydrolase</keyword>
<dbReference type="RefSeq" id="WP_289960554.1">
    <property type="nucleotide sequence ID" value="NZ_JAUEOZ010000001.1"/>
</dbReference>
<comment type="subcellular location">
    <subcellularLocation>
        <location evidence="1">Membrane</location>
    </subcellularLocation>
</comment>
<dbReference type="PROSITE" id="PS51635">
    <property type="entry name" value="PNPLA"/>
    <property type="match status" value="1"/>
</dbReference>
<dbReference type="InterPro" id="IPR016035">
    <property type="entry name" value="Acyl_Trfase/lysoPLipase"/>
</dbReference>
<feature type="active site" description="Nucleophile" evidence="6">
    <location>
        <position position="73"/>
    </location>
</feature>
<comment type="caution">
    <text evidence="10">The sequence shown here is derived from an EMBL/GenBank/DDBJ whole genome shotgun (WGS) entry which is preliminary data.</text>
</comment>
<evidence type="ECO:0000259" key="9">
    <source>
        <dbReference type="PROSITE" id="PS51779"/>
    </source>
</evidence>
<dbReference type="PROSITE" id="PS51779">
    <property type="entry name" value="POTRA"/>
    <property type="match status" value="1"/>
</dbReference>
<keyword evidence="7" id="KW-0732">Signal</keyword>
<organism evidence="10 11">
    <name type="scientific">Vibrio agarivorans</name>
    <dbReference type="NCBI Taxonomy" id="153622"/>
    <lineage>
        <taxon>Bacteria</taxon>
        <taxon>Pseudomonadati</taxon>
        <taxon>Pseudomonadota</taxon>
        <taxon>Gammaproteobacteria</taxon>
        <taxon>Vibrionales</taxon>
        <taxon>Vibrionaceae</taxon>
        <taxon>Vibrio</taxon>
    </lineage>
</organism>
<dbReference type="EMBL" id="JAUEOZ010000001">
    <property type="protein sequence ID" value="MDN2480279.1"/>
    <property type="molecule type" value="Genomic_DNA"/>
</dbReference>